<keyword evidence="1" id="KW-0812">Transmembrane</keyword>
<evidence type="ECO:0000313" key="2">
    <source>
        <dbReference type="EMBL" id="JAH83112.1"/>
    </source>
</evidence>
<name>A0A0E9VYE2_ANGAN</name>
<accession>A0A0E9VYE2</accession>
<sequence length="38" mass="4546">MFYGVPVVKKHIMMYYPIPLKAMKLSFVVFMVVFFFPV</sequence>
<dbReference type="AlphaFoldDB" id="A0A0E9VYE2"/>
<keyword evidence="1" id="KW-0472">Membrane</keyword>
<protein>
    <submittedName>
        <fullName evidence="2">Uncharacterized protein</fullName>
    </submittedName>
</protein>
<feature type="transmembrane region" description="Helical" evidence="1">
    <location>
        <begin position="12"/>
        <end position="36"/>
    </location>
</feature>
<proteinExistence type="predicted"/>
<organism evidence="2">
    <name type="scientific">Anguilla anguilla</name>
    <name type="common">European freshwater eel</name>
    <name type="synonym">Muraena anguilla</name>
    <dbReference type="NCBI Taxonomy" id="7936"/>
    <lineage>
        <taxon>Eukaryota</taxon>
        <taxon>Metazoa</taxon>
        <taxon>Chordata</taxon>
        <taxon>Craniata</taxon>
        <taxon>Vertebrata</taxon>
        <taxon>Euteleostomi</taxon>
        <taxon>Actinopterygii</taxon>
        <taxon>Neopterygii</taxon>
        <taxon>Teleostei</taxon>
        <taxon>Anguilliformes</taxon>
        <taxon>Anguillidae</taxon>
        <taxon>Anguilla</taxon>
    </lineage>
</organism>
<reference evidence="2" key="2">
    <citation type="journal article" date="2015" name="Fish Shellfish Immunol.">
        <title>Early steps in the European eel (Anguilla anguilla)-Vibrio vulnificus interaction in the gills: Role of the RtxA13 toxin.</title>
        <authorList>
            <person name="Callol A."/>
            <person name="Pajuelo D."/>
            <person name="Ebbesson L."/>
            <person name="Teles M."/>
            <person name="MacKenzie S."/>
            <person name="Amaro C."/>
        </authorList>
    </citation>
    <scope>NUCLEOTIDE SEQUENCE</scope>
</reference>
<evidence type="ECO:0000256" key="1">
    <source>
        <dbReference type="SAM" id="Phobius"/>
    </source>
</evidence>
<dbReference type="EMBL" id="GBXM01025465">
    <property type="protein sequence ID" value="JAH83112.1"/>
    <property type="molecule type" value="Transcribed_RNA"/>
</dbReference>
<reference evidence="2" key="1">
    <citation type="submission" date="2014-11" db="EMBL/GenBank/DDBJ databases">
        <authorList>
            <person name="Amaro Gonzalez C."/>
        </authorList>
    </citation>
    <scope>NUCLEOTIDE SEQUENCE</scope>
</reference>
<keyword evidence="1" id="KW-1133">Transmembrane helix</keyword>